<proteinExistence type="predicted"/>
<dbReference type="Proteomes" id="UP000192840">
    <property type="component" value="Unassembled WGS sequence"/>
</dbReference>
<dbReference type="EMBL" id="FWYC01000015">
    <property type="protein sequence ID" value="SMD21471.1"/>
    <property type="molecule type" value="Genomic_DNA"/>
</dbReference>
<feature type="transmembrane region" description="Helical" evidence="1">
    <location>
        <begin position="288"/>
        <end position="305"/>
    </location>
</feature>
<feature type="transmembrane region" description="Helical" evidence="1">
    <location>
        <begin position="360"/>
        <end position="383"/>
    </location>
</feature>
<sequence length="647" mass="69965">MSAVIVLLLCWLPGLAFGAAIRLRGWVLAAAAPALTFGLVSLGGLVIGKLGVSWSLWSFGAWVLALSLIAGVASFFVARRTTVADDVEPKLSPRDHLVVAGGLVLGLGVGVFTFLRGLRSLNNIHQDWDAPHHANLIRWLSEHHTALVSTAGQIGNQPENTNYFYPSTYHELLSLLVDKFGINIVQLLNAGGLASIVFWVFGIVALGVAWRLPPVAIAGAAAVSTWFSPFPDDALWRGPLWPFVAGVALLPVALALVTYLLRPKGFTGPVAIAVIATGLIGLHTSLAFLLAPLYLIILVACLLKLEPVEWKRAWKSLTAVGVLALLGAIPMMLPTLAISGGVTGAFWPSEATPAAAFGQMLTFSGVVASPQWILGLSALAGIVIMIRKRVLLWMVGVYAFFGPLYAMTVSLETPIVHKLTGFFYNDHWRIAVMLPLPGSIAFGVFLWAVGTWLVERYRERVPVLASPLAAVVASVLVFVLIGVMTKAYIGRNTVRLGQSYVDGPTVTQAERKAYEWLGQHAKPGERAMNDVGDGTAWLYAISKVEPVIWTFYGTEAGSEETYLADNLNKINSDPRVREELDDLKVRYVILGKGFVRPERKRFEGMLGLGANSTFQKVFENEDATIYEIAGQRDVLTRTTTSASANGR</sequence>
<accession>A0A1W2FHQ2</accession>
<keyword evidence="3" id="KW-1185">Reference proteome</keyword>
<feature type="transmembrane region" description="Helical" evidence="1">
    <location>
        <begin position="266"/>
        <end position="282"/>
    </location>
</feature>
<feature type="transmembrane region" description="Helical" evidence="1">
    <location>
        <begin position="428"/>
        <end position="449"/>
    </location>
</feature>
<evidence type="ECO:0000256" key="1">
    <source>
        <dbReference type="SAM" id="Phobius"/>
    </source>
</evidence>
<evidence type="ECO:0000313" key="2">
    <source>
        <dbReference type="EMBL" id="SMD21471.1"/>
    </source>
</evidence>
<dbReference type="OrthoDB" id="3251757at2"/>
<protein>
    <recommendedName>
        <fullName evidence="4">4-amino-4-deoxy-L-arabinose transferase</fullName>
    </recommendedName>
</protein>
<dbReference type="RefSeq" id="WP_030477711.1">
    <property type="nucleotide sequence ID" value="NZ_FWYC01000015.1"/>
</dbReference>
<feature type="transmembrane region" description="Helical" evidence="1">
    <location>
        <begin position="97"/>
        <end position="115"/>
    </location>
</feature>
<keyword evidence="1" id="KW-0472">Membrane</keyword>
<evidence type="ECO:0008006" key="4">
    <source>
        <dbReference type="Google" id="ProtNLM"/>
    </source>
</evidence>
<dbReference type="AlphaFoldDB" id="A0A1W2FHQ2"/>
<gene>
    <name evidence="2" type="ORF">SAMN05660733_06410</name>
</gene>
<name>A0A1W2FHQ2_9PSEU</name>
<feature type="transmembrane region" description="Helical" evidence="1">
    <location>
        <begin position="390"/>
        <end position="408"/>
    </location>
</feature>
<feature type="transmembrane region" description="Helical" evidence="1">
    <location>
        <begin position="240"/>
        <end position="261"/>
    </location>
</feature>
<dbReference type="eggNOG" id="COG5617">
    <property type="taxonomic scope" value="Bacteria"/>
</dbReference>
<feature type="transmembrane region" description="Helical" evidence="1">
    <location>
        <begin position="461"/>
        <end position="484"/>
    </location>
</feature>
<dbReference type="InterPro" id="IPR046671">
    <property type="entry name" value="DUF6541"/>
</dbReference>
<feature type="transmembrane region" description="Helical" evidence="1">
    <location>
        <begin position="54"/>
        <end position="77"/>
    </location>
</feature>
<dbReference type="Pfam" id="PF20176">
    <property type="entry name" value="DUF6541"/>
    <property type="match status" value="1"/>
</dbReference>
<feature type="transmembrane region" description="Helical" evidence="1">
    <location>
        <begin position="317"/>
        <end position="340"/>
    </location>
</feature>
<evidence type="ECO:0000313" key="3">
    <source>
        <dbReference type="Proteomes" id="UP000192840"/>
    </source>
</evidence>
<keyword evidence="1" id="KW-0812">Transmembrane</keyword>
<dbReference type="STRING" id="40571.SAMN05660733_06410"/>
<feature type="transmembrane region" description="Helical" evidence="1">
    <location>
        <begin position="28"/>
        <end position="47"/>
    </location>
</feature>
<feature type="transmembrane region" description="Helical" evidence="1">
    <location>
        <begin position="187"/>
        <end position="210"/>
    </location>
</feature>
<keyword evidence="1" id="KW-1133">Transmembrane helix</keyword>
<reference evidence="3" key="1">
    <citation type="submission" date="2017-04" db="EMBL/GenBank/DDBJ databases">
        <authorList>
            <person name="Varghese N."/>
            <person name="Submissions S."/>
        </authorList>
    </citation>
    <scope>NUCLEOTIDE SEQUENCE [LARGE SCALE GENOMIC DNA]</scope>
    <source>
        <strain evidence="3">DSM 44073</strain>
    </source>
</reference>
<organism evidence="2 3">
    <name type="scientific">Lentzea albidocapillata</name>
    <dbReference type="NCBI Taxonomy" id="40571"/>
    <lineage>
        <taxon>Bacteria</taxon>
        <taxon>Bacillati</taxon>
        <taxon>Actinomycetota</taxon>
        <taxon>Actinomycetes</taxon>
        <taxon>Pseudonocardiales</taxon>
        <taxon>Pseudonocardiaceae</taxon>
        <taxon>Lentzea</taxon>
    </lineage>
</organism>